<feature type="domain" description="DUF7159" evidence="2">
    <location>
        <begin position="1"/>
        <end position="219"/>
    </location>
</feature>
<proteinExistence type="predicted"/>
<evidence type="ECO:0000313" key="4">
    <source>
        <dbReference type="Proteomes" id="UP000070612"/>
    </source>
</evidence>
<dbReference type="PATRIC" id="fig|59750.3.peg.2020"/>
<comment type="caution">
    <text evidence="3">The sequence shown here is derived from an EMBL/GenBank/DDBJ whole genome shotgun (WGS) entry which is preliminary data.</text>
</comment>
<protein>
    <recommendedName>
        <fullName evidence="2">DUF7159 domain-containing protein</fullName>
    </recommendedName>
</protein>
<dbReference type="Proteomes" id="UP000070612">
    <property type="component" value="Unassembled WGS sequence"/>
</dbReference>
<keyword evidence="4" id="KW-1185">Reference proteome</keyword>
<reference evidence="3 4" key="1">
    <citation type="submission" date="2015-07" db="EMBL/GenBank/DDBJ databases">
        <title>A draft genome sequence of Mycobacterium wolinskyi.</title>
        <authorList>
            <person name="de Man T.J."/>
            <person name="Perry K.A."/>
            <person name="Coulliette A.D."/>
            <person name="Jensen B."/>
            <person name="Toney N.C."/>
            <person name="Limbago B.M."/>
            <person name="Noble-Wang J."/>
        </authorList>
    </citation>
    <scope>NUCLEOTIDE SEQUENCE [LARGE SCALE GENOMIC DNA]</scope>
    <source>
        <strain evidence="3 4">CDC_01</strain>
    </source>
</reference>
<dbReference type="STRING" id="59750.AWC31_28050"/>
<evidence type="ECO:0000259" key="2">
    <source>
        <dbReference type="Pfam" id="PF23717"/>
    </source>
</evidence>
<evidence type="ECO:0000256" key="1">
    <source>
        <dbReference type="SAM" id="MobiDB-lite"/>
    </source>
</evidence>
<accession>A0A132PHI2</accession>
<feature type="region of interest" description="Disordered" evidence="1">
    <location>
        <begin position="447"/>
        <end position="512"/>
    </location>
</feature>
<gene>
    <name evidence="3" type="ORF">AFM11_23325</name>
</gene>
<feature type="compositionally biased region" description="Pro residues" evidence="1">
    <location>
        <begin position="321"/>
        <end position="331"/>
    </location>
</feature>
<dbReference type="AlphaFoldDB" id="A0A132PHI2"/>
<organism evidence="3 4">
    <name type="scientific">Mycolicibacterium wolinskyi</name>
    <dbReference type="NCBI Taxonomy" id="59750"/>
    <lineage>
        <taxon>Bacteria</taxon>
        <taxon>Bacillati</taxon>
        <taxon>Actinomycetota</taxon>
        <taxon>Actinomycetes</taxon>
        <taxon>Mycobacteriales</taxon>
        <taxon>Mycobacteriaceae</taxon>
        <taxon>Mycolicibacterium</taxon>
    </lineage>
</organism>
<name>A0A132PHI2_9MYCO</name>
<feature type="compositionally biased region" description="Pro residues" evidence="1">
    <location>
        <begin position="452"/>
        <end position="512"/>
    </location>
</feature>
<sequence>MTSVDARLVLVEGSRGDGAMLDHDSFDAYAGVGVGVPGFSEHVVSAILGTYATVAACGHTVRQVVLTWTDVVATEAELVLDALDQRGITDIATVTAPDAVEAAAEHLVRYGGERSVALCIVEPDATMLTVLHGDAMGIRQMRSRCLGVIDQPAAVQALRRACDTFSEPIQSVVLGGAAADLGSLAAEVNLQTSLPVTLSDNAALVLVRGALLCSADTALREVTESAAVMADPDEADAEESETPTLSVFVPRSAKVAAVPGVADEAEDENSSPKSALLVRTLSVVLVAGVLALTASVFFAIRQHFSSDDVEPSVSPRAEPADPLPPAPPADQKPPELMALPAPAPNAMPAGFPPPPMAPAPQLPQLAQLVAAAAAQVPQSPVVAQLSPDAIVKALNDPKVSAAALQVAQRVLPPALEAYQRPITVPNTGITAPAPADLIAPYREGYGHTGPHIPVPDSPQYIPPGPAPIPPPGSPPPVLPIPPGILAPPPPGVPPPPPVPGLPPLPTPPPPAV</sequence>
<feature type="region of interest" description="Disordered" evidence="1">
    <location>
        <begin position="308"/>
        <end position="359"/>
    </location>
</feature>
<evidence type="ECO:0000313" key="3">
    <source>
        <dbReference type="EMBL" id="KWX21786.1"/>
    </source>
</evidence>
<dbReference type="EMBL" id="LGTW01000017">
    <property type="protein sequence ID" value="KWX21786.1"/>
    <property type="molecule type" value="Genomic_DNA"/>
</dbReference>
<dbReference type="Pfam" id="PF23717">
    <property type="entry name" value="DUF7159"/>
    <property type="match status" value="1"/>
</dbReference>
<dbReference type="InterPro" id="IPR055583">
    <property type="entry name" value="DUF7159"/>
</dbReference>
<feature type="compositionally biased region" description="Pro residues" evidence="1">
    <location>
        <begin position="341"/>
        <end position="359"/>
    </location>
</feature>